<reference evidence="1" key="1">
    <citation type="submission" date="2021-01" db="EMBL/GenBank/DDBJ databases">
        <authorList>
            <person name="Corre E."/>
            <person name="Pelletier E."/>
            <person name="Niang G."/>
            <person name="Scheremetjew M."/>
            <person name="Finn R."/>
            <person name="Kale V."/>
            <person name="Holt S."/>
            <person name="Cochrane G."/>
            <person name="Meng A."/>
            <person name="Brown T."/>
            <person name="Cohen L."/>
        </authorList>
    </citation>
    <scope>NUCLEOTIDE SEQUENCE</scope>
    <source>
        <strain evidence="1">UIO037</strain>
    </source>
</reference>
<dbReference type="AlphaFoldDB" id="A0A7S4JV60"/>
<evidence type="ECO:0000313" key="1">
    <source>
        <dbReference type="EMBL" id="CAE2274392.1"/>
    </source>
</evidence>
<proteinExistence type="predicted"/>
<sequence>MRSAVRGGLGYDAIERIDYKDDPNNKFGLGSNQGNPNRLKLVFAAGLTTNADRIELFVNSRETEQPSGRDDLFYTSETVRQVTFSGTSSRQVNGEYCHFISYRRVAPDRVDAVVVTAVYADPLQLERFFVQVGGRSPIIIFSHGLRMTRKA</sequence>
<organism evidence="1">
    <name type="scientific">Prymnesium polylepis</name>
    <dbReference type="NCBI Taxonomy" id="72548"/>
    <lineage>
        <taxon>Eukaryota</taxon>
        <taxon>Haptista</taxon>
        <taxon>Haptophyta</taxon>
        <taxon>Prymnesiophyceae</taxon>
        <taxon>Prymnesiales</taxon>
        <taxon>Prymnesiaceae</taxon>
        <taxon>Prymnesium</taxon>
    </lineage>
</organism>
<dbReference type="EMBL" id="HBKO01039175">
    <property type="protein sequence ID" value="CAE2274392.1"/>
    <property type="molecule type" value="Transcribed_RNA"/>
</dbReference>
<accession>A0A7S4JV60</accession>
<protein>
    <submittedName>
        <fullName evidence="1">Uncharacterized protein</fullName>
    </submittedName>
</protein>
<name>A0A7S4JV60_9EUKA</name>
<gene>
    <name evidence="1" type="ORF">CPOL0286_LOCUS17897</name>
</gene>